<accession>A0A0L8AFJ5</accession>
<dbReference type="SUPFAM" id="SSF48452">
    <property type="entry name" value="TPR-like"/>
    <property type="match status" value="1"/>
</dbReference>
<dbReference type="PANTHER" id="PTHR12558">
    <property type="entry name" value="CELL DIVISION CYCLE 16,23,27"/>
    <property type="match status" value="1"/>
</dbReference>
<proteinExistence type="predicted"/>
<name>A0A0L8AFJ5_9GAMM</name>
<gene>
    <name evidence="4" type="ORF">W7K_02235</name>
</gene>
<evidence type="ECO:0000313" key="5">
    <source>
        <dbReference type="Proteomes" id="UP000036890"/>
    </source>
</evidence>
<evidence type="ECO:0000313" key="4">
    <source>
        <dbReference type="EMBL" id="KOF01012.1"/>
    </source>
</evidence>
<evidence type="ECO:0000256" key="2">
    <source>
        <dbReference type="ARBA" id="ARBA00022803"/>
    </source>
</evidence>
<keyword evidence="2 3" id="KW-0802">TPR repeat</keyword>
<dbReference type="EMBL" id="AJLO02000005">
    <property type="protein sequence ID" value="KOF01012.1"/>
    <property type="molecule type" value="Genomic_DNA"/>
</dbReference>
<dbReference type="Proteomes" id="UP000036890">
    <property type="component" value="Unassembled WGS sequence"/>
</dbReference>
<protein>
    <submittedName>
        <fullName evidence="4">Adenylate cyclase</fullName>
    </submittedName>
</protein>
<dbReference type="RefSeq" id="WP_010487220.1">
    <property type="nucleotide sequence ID" value="NZ_AJLO02000005.1"/>
</dbReference>
<dbReference type="PROSITE" id="PS50005">
    <property type="entry name" value="TPR"/>
    <property type="match status" value="2"/>
</dbReference>
<organism evidence="4 5">
    <name type="scientific">Stenotrophomonas geniculata N1</name>
    <dbReference type="NCBI Taxonomy" id="1167641"/>
    <lineage>
        <taxon>Bacteria</taxon>
        <taxon>Pseudomonadati</taxon>
        <taxon>Pseudomonadota</taxon>
        <taxon>Gammaproteobacteria</taxon>
        <taxon>Lysobacterales</taxon>
        <taxon>Lysobacteraceae</taxon>
        <taxon>Stenotrophomonas</taxon>
    </lineage>
</organism>
<dbReference type="Pfam" id="PF13181">
    <property type="entry name" value="TPR_8"/>
    <property type="match status" value="1"/>
</dbReference>
<dbReference type="InterPro" id="IPR019734">
    <property type="entry name" value="TPR_rpt"/>
</dbReference>
<dbReference type="SMART" id="SM00028">
    <property type="entry name" value="TPR"/>
    <property type="match status" value="6"/>
</dbReference>
<comment type="caution">
    <text evidence="4">The sequence shown here is derived from an EMBL/GenBank/DDBJ whole genome shotgun (WGS) entry which is preliminary data.</text>
</comment>
<dbReference type="OrthoDB" id="5965059at2"/>
<dbReference type="Gene3D" id="3.40.50.300">
    <property type="entry name" value="P-loop containing nucleotide triphosphate hydrolases"/>
    <property type="match status" value="1"/>
</dbReference>
<dbReference type="Pfam" id="PF07719">
    <property type="entry name" value="TPR_2"/>
    <property type="match status" value="1"/>
</dbReference>
<dbReference type="InterPro" id="IPR027417">
    <property type="entry name" value="P-loop_NTPase"/>
</dbReference>
<dbReference type="AlphaFoldDB" id="A0A0L8AFJ5"/>
<feature type="repeat" description="TPR" evidence="3">
    <location>
        <begin position="168"/>
        <end position="201"/>
    </location>
</feature>
<evidence type="ECO:0000256" key="3">
    <source>
        <dbReference type="PROSITE-ProRule" id="PRU00339"/>
    </source>
</evidence>
<reference evidence="4 5" key="1">
    <citation type="journal article" date="2012" name="J. Bacteriol.">
        <title>Genome sequence of a novel nicotine-degrading strain, Pseudomonas geniculata N1.</title>
        <authorList>
            <person name="Tang H."/>
            <person name="Yu H."/>
            <person name="Tai C."/>
            <person name="Huang K."/>
            <person name="Liu Y."/>
            <person name="Wang L."/>
            <person name="Yao Y."/>
            <person name="Wu G."/>
            <person name="Xu P."/>
        </authorList>
    </citation>
    <scope>NUCLEOTIDE SEQUENCE [LARGE SCALE GENOMIC DNA]</scope>
    <source>
        <strain evidence="4 5">N1</strain>
    </source>
</reference>
<sequence>MQDQIIQALRQNQADQAVQLAQAWTRDEPGQAGAHRWLALALQQQGKAEDAMEALQQALQLAPDDAQLHLQHAGLLLALRQYEGADEALTRTTGLDPNSFSAYLMQAHLAIGRNDFDEAQRLSTLASRVEPDHPELLTIDGMIALRRDDPDRALTLLSAANQAQPNDTRVLYALGFAYLGKDMLAFAEQAFRRVLELNPAISSLHGLVVQLALRQGNLEAAAEAMQIALQQEGMDTPSMRRLAGELSLRGGQPLQALDHLLPLLESIPDDRQVLQLLLMSWQRLGREDEARARLDAALEQHPQLHDLWLARLAVEEVGSPTAAATVERWMDAMPGHLPALEARLRLHDMVGEHEQAEAIAERIVSLEPGRVSGETRLVEGLLQRDPVAAIARVQALIDRAPDGHRADLRTWLGEIQDRAGQPEQALQTWMALQADQAPQRLPLPPQAKAPPSWPDKGEIDADASSAPIFLWGAPGSGVERVATGLAAASPVLRSDRYTSNPPDDAFQNYHTLQDLASGVLTPERLVQRWREQLPVRGVQGDAVIDWLLWWDNALLWALRPQLPQGRLVLVLRDPRDMLLDWVAYGAAAPLAMTSLAEASEWLARALAQVATLHEEDLYPHVLLRIDQIGNDPHAMAELLGRLFERQMPPAAQLGAPRFPPGHWRNYRDVMSAAFAKLTPIAVRLGYPEE</sequence>
<dbReference type="Gene3D" id="1.25.40.10">
    <property type="entry name" value="Tetratricopeptide repeat domain"/>
    <property type="match status" value="2"/>
</dbReference>
<dbReference type="PANTHER" id="PTHR12558:SF13">
    <property type="entry name" value="CELL DIVISION CYCLE PROTEIN 27 HOMOLOG"/>
    <property type="match status" value="1"/>
</dbReference>
<dbReference type="InterPro" id="IPR011990">
    <property type="entry name" value="TPR-like_helical_dom_sf"/>
</dbReference>
<dbReference type="Pfam" id="PF13432">
    <property type="entry name" value="TPR_16"/>
    <property type="match status" value="2"/>
</dbReference>
<feature type="repeat" description="TPR" evidence="3">
    <location>
        <begin position="32"/>
        <end position="65"/>
    </location>
</feature>
<evidence type="ECO:0000256" key="1">
    <source>
        <dbReference type="ARBA" id="ARBA00022737"/>
    </source>
</evidence>
<dbReference type="InterPro" id="IPR013105">
    <property type="entry name" value="TPR_2"/>
</dbReference>
<keyword evidence="1" id="KW-0677">Repeat</keyword>